<keyword evidence="5 9" id="KW-0378">Hydrolase</keyword>
<evidence type="ECO:0000256" key="1">
    <source>
        <dbReference type="ARBA" id="ARBA00000681"/>
    </source>
</evidence>
<keyword evidence="4" id="KW-0732">Signal</keyword>
<dbReference type="PROSITE" id="PS51760">
    <property type="entry name" value="GH10_2"/>
    <property type="match status" value="1"/>
</dbReference>
<keyword evidence="7 9" id="KW-0326">Glycosidase</keyword>
<dbReference type="Pfam" id="PF00331">
    <property type="entry name" value="Glyco_hydro_10"/>
    <property type="match status" value="1"/>
</dbReference>
<evidence type="ECO:0000256" key="8">
    <source>
        <dbReference type="ARBA" id="ARBA00023326"/>
    </source>
</evidence>
<keyword evidence="6 9" id="KW-0119">Carbohydrate metabolism</keyword>
<dbReference type="Proteomes" id="UP000078272">
    <property type="component" value="Unassembled WGS sequence"/>
</dbReference>
<gene>
    <name evidence="11" type="ORF">NS226_16235</name>
</gene>
<evidence type="ECO:0000256" key="4">
    <source>
        <dbReference type="ARBA" id="ARBA00022729"/>
    </source>
</evidence>
<dbReference type="InterPro" id="IPR001000">
    <property type="entry name" value="GH10_dom"/>
</dbReference>
<comment type="similarity">
    <text evidence="2 9">Belongs to the glycosyl hydrolase 10 (cellulase F) family.</text>
</comment>
<dbReference type="SUPFAM" id="SSF51445">
    <property type="entry name" value="(Trans)glycosidases"/>
    <property type="match status" value="1"/>
</dbReference>
<dbReference type="PROSITE" id="PS51318">
    <property type="entry name" value="TAT"/>
    <property type="match status" value="1"/>
</dbReference>
<dbReference type="Gene3D" id="3.20.20.80">
    <property type="entry name" value="Glycosidases"/>
    <property type="match status" value="1"/>
</dbReference>
<dbReference type="PRINTS" id="PR00134">
    <property type="entry name" value="GLHYDRLASE10"/>
</dbReference>
<keyword evidence="3" id="KW-0858">Xylan degradation</keyword>
<name>A0A175R577_9HYPH</name>
<dbReference type="EMBL" id="LDPZ01000036">
    <property type="protein sequence ID" value="KTQ90505.1"/>
    <property type="molecule type" value="Genomic_DNA"/>
</dbReference>
<dbReference type="InterPro" id="IPR044846">
    <property type="entry name" value="GH10"/>
</dbReference>
<sequence>MLDRRQFIGGGVALWGAVASGPARADTGAALSSHPSLRETGQKAGIPFGLCEPASRFPANRAYMDRLVAECSLCVPGNEFHWRAVQPGPKVFNTTKLDLFARYLAEKKVGLVGHTLIWFQTVPDWLKSVNDPAAFERAMATYIDHMVSRFRGQIVRWDVINEQVDPKSPREDGLRDTLYLQRLGPDYMTRAFAQARQADPKALLCYNEYGFEYAKAEDRRKRDSLLKLLRRLRDEKAEVDCVGFQSHLDGTGRLDLDGLTAFTREVVSLGYKIAITELDVKDTAMPADEAERDQLAADHAKTYLDCVMAETKPVTITTWGYTDDKSWYQYYDWSRRRDGRPLRPLAFDAGFQRKPLWGVIEAAIRSAA</sequence>
<dbReference type="InterPro" id="IPR006311">
    <property type="entry name" value="TAT_signal"/>
</dbReference>
<organism evidence="11 12">
    <name type="scientific">Aureimonas ureilytica</name>
    <dbReference type="NCBI Taxonomy" id="401562"/>
    <lineage>
        <taxon>Bacteria</taxon>
        <taxon>Pseudomonadati</taxon>
        <taxon>Pseudomonadota</taxon>
        <taxon>Alphaproteobacteria</taxon>
        <taxon>Hyphomicrobiales</taxon>
        <taxon>Aurantimonadaceae</taxon>
        <taxon>Aureimonas</taxon>
    </lineage>
</organism>
<evidence type="ECO:0000313" key="12">
    <source>
        <dbReference type="Proteomes" id="UP000078272"/>
    </source>
</evidence>
<evidence type="ECO:0000256" key="6">
    <source>
        <dbReference type="ARBA" id="ARBA00023277"/>
    </source>
</evidence>
<comment type="caution">
    <text evidence="11">The sequence shown here is derived from an EMBL/GenBank/DDBJ whole genome shotgun (WGS) entry which is preliminary data.</text>
</comment>
<dbReference type="GO" id="GO:0045493">
    <property type="term" value="P:xylan catabolic process"/>
    <property type="evidence" value="ECO:0007669"/>
    <property type="project" value="UniProtKB-KW"/>
</dbReference>
<dbReference type="GO" id="GO:0031176">
    <property type="term" value="F:endo-1,4-beta-xylanase activity"/>
    <property type="evidence" value="ECO:0007669"/>
    <property type="project" value="UniProtKB-EC"/>
</dbReference>
<evidence type="ECO:0000256" key="5">
    <source>
        <dbReference type="ARBA" id="ARBA00022801"/>
    </source>
</evidence>
<keyword evidence="8 9" id="KW-0624">Polysaccharide degradation</keyword>
<dbReference type="PANTHER" id="PTHR31490">
    <property type="entry name" value="GLYCOSYL HYDROLASE"/>
    <property type="match status" value="1"/>
</dbReference>
<evidence type="ECO:0000256" key="9">
    <source>
        <dbReference type="RuleBase" id="RU361174"/>
    </source>
</evidence>
<evidence type="ECO:0000256" key="3">
    <source>
        <dbReference type="ARBA" id="ARBA00022651"/>
    </source>
</evidence>
<protein>
    <recommendedName>
        <fullName evidence="9">Beta-xylanase</fullName>
        <ecNumber evidence="9">3.2.1.8</ecNumber>
    </recommendedName>
</protein>
<dbReference type="AlphaFoldDB" id="A0A175R577"/>
<evidence type="ECO:0000313" key="11">
    <source>
        <dbReference type="EMBL" id="KTQ90505.1"/>
    </source>
</evidence>
<dbReference type="SMART" id="SM00633">
    <property type="entry name" value="Glyco_10"/>
    <property type="match status" value="1"/>
</dbReference>
<dbReference type="InterPro" id="IPR017853">
    <property type="entry name" value="GH"/>
</dbReference>
<evidence type="ECO:0000259" key="10">
    <source>
        <dbReference type="PROSITE" id="PS51760"/>
    </source>
</evidence>
<comment type="catalytic activity">
    <reaction evidence="1 9">
        <text>Endohydrolysis of (1-&gt;4)-beta-D-xylosidic linkages in xylans.</text>
        <dbReference type="EC" id="3.2.1.8"/>
    </reaction>
</comment>
<feature type="domain" description="GH10" evidence="10">
    <location>
        <begin position="31"/>
        <end position="363"/>
    </location>
</feature>
<dbReference type="PATRIC" id="fig|401562.3.peg.2965"/>
<dbReference type="STRING" id="401562.NS365_04405"/>
<reference evidence="11 12" key="1">
    <citation type="journal article" date="2016" name="Front. Microbiol.">
        <title>Genomic Resource of Rice Seed Associated Bacteria.</title>
        <authorList>
            <person name="Midha S."/>
            <person name="Bansal K."/>
            <person name="Sharma S."/>
            <person name="Kumar N."/>
            <person name="Patil P.P."/>
            <person name="Chaudhry V."/>
            <person name="Patil P.B."/>
        </authorList>
    </citation>
    <scope>NUCLEOTIDE SEQUENCE [LARGE SCALE GENOMIC DNA]</scope>
    <source>
        <strain evidence="11 12">NS226</strain>
    </source>
</reference>
<evidence type="ECO:0000256" key="7">
    <source>
        <dbReference type="ARBA" id="ARBA00023295"/>
    </source>
</evidence>
<dbReference type="EC" id="3.2.1.8" evidence="9"/>
<proteinExistence type="inferred from homology"/>
<evidence type="ECO:0000256" key="2">
    <source>
        <dbReference type="ARBA" id="ARBA00007495"/>
    </source>
</evidence>
<accession>A0A175R577</accession>
<dbReference type="RefSeq" id="WP_058635843.1">
    <property type="nucleotide sequence ID" value="NZ_LDPZ01000036.1"/>
</dbReference>
<dbReference type="PANTHER" id="PTHR31490:SF88">
    <property type="entry name" value="BETA-XYLANASE"/>
    <property type="match status" value="1"/>
</dbReference>
<dbReference type="OrthoDB" id="9815836at2"/>